<proteinExistence type="predicted"/>
<dbReference type="InterPro" id="IPR000700">
    <property type="entry name" value="PAS-assoc_C"/>
</dbReference>
<dbReference type="CDD" id="cd00082">
    <property type="entry name" value="HisKA"/>
    <property type="match status" value="1"/>
</dbReference>
<evidence type="ECO:0000259" key="5">
    <source>
        <dbReference type="PROSITE" id="PS50109"/>
    </source>
</evidence>
<evidence type="ECO:0000256" key="2">
    <source>
        <dbReference type="ARBA" id="ARBA00012438"/>
    </source>
</evidence>
<dbReference type="InterPro" id="IPR003661">
    <property type="entry name" value="HisK_dim/P_dom"/>
</dbReference>
<dbReference type="SMART" id="SM00448">
    <property type="entry name" value="REC"/>
    <property type="match status" value="1"/>
</dbReference>
<dbReference type="Pfam" id="PF00072">
    <property type="entry name" value="Response_reg"/>
    <property type="match status" value="1"/>
</dbReference>
<dbReference type="InterPro" id="IPR035965">
    <property type="entry name" value="PAS-like_dom_sf"/>
</dbReference>
<dbReference type="SMART" id="SM00387">
    <property type="entry name" value="HATPase_c"/>
    <property type="match status" value="1"/>
</dbReference>
<gene>
    <name evidence="8" type="ORF">G3574_17650</name>
</gene>
<evidence type="ECO:0000259" key="6">
    <source>
        <dbReference type="PROSITE" id="PS50110"/>
    </source>
</evidence>
<dbReference type="SMART" id="SM00086">
    <property type="entry name" value="PAC"/>
    <property type="match status" value="1"/>
</dbReference>
<feature type="domain" description="PAC" evidence="7">
    <location>
        <begin position="242"/>
        <end position="294"/>
    </location>
</feature>
<evidence type="ECO:0000313" key="9">
    <source>
        <dbReference type="Proteomes" id="UP000482155"/>
    </source>
</evidence>
<name>A0A6B3SPT1_9BURK</name>
<keyword evidence="3 4" id="KW-0597">Phosphoprotein</keyword>
<sequence>MNNNTSPARQDAVADLIRHYPWERTPLGPIAGWPERLRGVMDAMLLDPVPTAILWGREGILLYNAGYADICGHRHPRVLGTPLREAWPEAADFNGKMLDDVMAGQSLVFRDACFKLDRDGVMRDSWFDLYYGPLADAEGKVVAVKATVVETTEKVMVEQRLTAQQRELTQVAARLQGLAAATSDVIYRMSPDWDVMCELDGRGFIKDTQVPYRSWITDYIPADEQDRVNTAIADAIRNKAMFELEHRVRRIDGSIGWTLSRAIPMLNQHGDIEEWIGAASDISKRKQAEHALRESEQLFRTLFESIDEGFCVIEFIDGPHGHLSDYVHVMANPAYAINAGIANVVGQRVREMLPLEAAGWVEIYRRVLLTGEPVRFQRELVHTGRHLELAALRIEPAERRQVAVLFRDVTQRHQTELALRDLNETLERRVVEEVERRTHTEGALRQAQKMEAVGQLTGGIAHDFNNMLAVVSNALELVRHRVETSDELASKYFGLAEGGITRASDLTRRLLAFSRQQPLHPRPVPVNDLISGLLLLLRHSLGGAIIVDTVLAADAWLTYVDPNQLENVILNLAVNARDAMALGGRLTIETRNCVLDEHSGPSLAAVPPGPYVAIVVSDTGSGMSPDVMTRAFDPFFTTKEVGRGTGLGLSQVYGFVRQSGGQVILDSISGKGTIIEMYLPRYTGNASAEVVEKAPAEIVPGNLEAVLVTDDEDSVRMLLGEMLTYLGYRVFCAEGGAAALQILADYPEIKLLVTDVLMPEMNGRELVDEALKRYPGLKILFTTGYAGNVALSSQMTEQHIRTLMKPFVIADLASHIREALDTSDKSLH</sequence>
<dbReference type="SUPFAM" id="SSF47384">
    <property type="entry name" value="Homodimeric domain of signal transducing histidine kinase"/>
    <property type="match status" value="1"/>
</dbReference>
<comment type="caution">
    <text evidence="8">The sequence shown here is derived from an EMBL/GenBank/DDBJ whole genome shotgun (WGS) entry which is preliminary data.</text>
</comment>
<dbReference type="InterPro" id="IPR013655">
    <property type="entry name" value="PAS_fold_3"/>
</dbReference>
<dbReference type="Proteomes" id="UP000482155">
    <property type="component" value="Unassembled WGS sequence"/>
</dbReference>
<dbReference type="PANTHER" id="PTHR43065">
    <property type="entry name" value="SENSOR HISTIDINE KINASE"/>
    <property type="match status" value="1"/>
</dbReference>
<dbReference type="SUPFAM" id="SSF52172">
    <property type="entry name" value="CheY-like"/>
    <property type="match status" value="1"/>
</dbReference>
<dbReference type="InterPro" id="IPR036890">
    <property type="entry name" value="HATPase_C_sf"/>
</dbReference>
<dbReference type="InterPro" id="IPR004358">
    <property type="entry name" value="Sig_transdc_His_kin-like_C"/>
</dbReference>
<dbReference type="InterPro" id="IPR003594">
    <property type="entry name" value="HATPase_dom"/>
</dbReference>
<dbReference type="EC" id="2.7.13.3" evidence="2"/>
<evidence type="ECO:0000256" key="1">
    <source>
        <dbReference type="ARBA" id="ARBA00000085"/>
    </source>
</evidence>
<feature type="domain" description="Histidine kinase" evidence="5">
    <location>
        <begin position="459"/>
        <end position="683"/>
    </location>
</feature>
<keyword evidence="9" id="KW-1185">Reference proteome</keyword>
<dbReference type="GO" id="GO:0000155">
    <property type="term" value="F:phosphorelay sensor kinase activity"/>
    <property type="evidence" value="ECO:0007669"/>
    <property type="project" value="InterPro"/>
</dbReference>
<dbReference type="AlphaFoldDB" id="A0A6B3SPT1"/>
<organism evidence="8 9">
    <name type="scientific">Noviherbaspirillum galbum</name>
    <dbReference type="NCBI Taxonomy" id="2709383"/>
    <lineage>
        <taxon>Bacteria</taxon>
        <taxon>Pseudomonadati</taxon>
        <taxon>Pseudomonadota</taxon>
        <taxon>Betaproteobacteria</taxon>
        <taxon>Burkholderiales</taxon>
        <taxon>Oxalobacteraceae</taxon>
        <taxon>Noviherbaspirillum</taxon>
    </lineage>
</organism>
<dbReference type="Pfam" id="PF08448">
    <property type="entry name" value="PAS_4"/>
    <property type="match status" value="2"/>
</dbReference>
<dbReference type="Pfam" id="PF02518">
    <property type="entry name" value="HATPase_c"/>
    <property type="match status" value="1"/>
</dbReference>
<dbReference type="Gene3D" id="3.40.50.2300">
    <property type="match status" value="1"/>
</dbReference>
<evidence type="ECO:0000256" key="3">
    <source>
        <dbReference type="ARBA" id="ARBA00022553"/>
    </source>
</evidence>
<reference evidence="8 9" key="1">
    <citation type="submission" date="2020-02" db="EMBL/GenBank/DDBJ databases">
        <authorList>
            <person name="Kim M.K."/>
        </authorList>
    </citation>
    <scope>NUCLEOTIDE SEQUENCE [LARGE SCALE GENOMIC DNA]</scope>
    <source>
        <strain evidence="8 9">17J57-3</strain>
    </source>
</reference>
<dbReference type="Pfam" id="PF08447">
    <property type="entry name" value="PAS_3"/>
    <property type="match status" value="1"/>
</dbReference>
<dbReference type="PANTHER" id="PTHR43065:SF42">
    <property type="entry name" value="TWO-COMPONENT SENSOR PPRA"/>
    <property type="match status" value="1"/>
</dbReference>
<dbReference type="RefSeq" id="WP_163966035.1">
    <property type="nucleotide sequence ID" value="NZ_JAAIVB010000062.1"/>
</dbReference>
<dbReference type="InterPro" id="IPR005467">
    <property type="entry name" value="His_kinase_dom"/>
</dbReference>
<dbReference type="SMART" id="SM00388">
    <property type="entry name" value="HisKA"/>
    <property type="match status" value="1"/>
</dbReference>
<dbReference type="PROSITE" id="PS50109">
    <property type="entry name" value="HIS_KIN"/>
    <property type="match status" value="1"/>
</dbReference>
<dbReference type="CDD" id="cd00130">
    <property type="entry name" value="PAS"/>
    <property type="match status" value="1"/>
</dbReference>
<dbReference type="SUPFAM" id="SSF55785">
    <property type="entry name" value="PYP-like sensor domain (PAS domain)"/>
    <property type="match status" value="3"/>
</dbReference>
<dbReference type="PRINTS" id="PR00344">
    <property type="entry name" value="BCTRLSENSOR"/>
</dbReference>
<dbReference type="PROSITE" id="PS50110">
    <property type="entry name" value="RESPONSE_REGULATORY"/>
    <property type="match status" value="1"/>
</dbReference>
<accession>A0A6B3SPT1</accession>
<evidence type="ECO:0000259" key="7">
    <source>
        <dbReference type="PROSITE" id="PS50113"/>
    </source>
</evidence>
<dbReference type="InterPro" id="IPR036097">
    <property type="entry name" value="HisK_dim/P_sf"/>
</dbReference>
<dbReference type="Gene3D" id="3.30.450.20">
    <property type="entry name" value="PAS domain"/>
    <property type="match status" value="3"/>
</dbReference>
<dbReference type="Gene3D" id="3.30.565.10">
    <property type="entry name" value="Histidine kinase-like ATPase, C-terminal domain"/>
    <property type="match status" value="1"/>
</dbReference>
<evidence type="ECO:0000313" key="8">
    <source>
        <dbReference type="EMBL" id="NEX62910.1"/>
    </source>
</evidence>
<dbReference type="NCBIfam" id="TIGR00229">
    <property type="entry name" value="sensory_box"/>
    <property type="match status" value="1"/>
</dbReference>
<dbReference type="InterPro" id="IPR011006">
    <property type="entry name" value="CheY-like_superfamily"/>
</dbReference>
<protein>
    <recommendedName>
        <fullName evidence="2">histidine kinase</fullName>
        <ecNumber evidence="2">2.7.13.3</ecNumber>
    </recommendedName>
</protein>
<dbReference type="Gene3D" id="1.10.287.130">
    <property type="match status" value="1"/>
</dbReference>
<evidence type="ECO:0000256" key="4">
    <source>
        <dbReference type="PROSITE-ProRule" id="PRU00169"/>
    </source>
</evidence>
<feature type="modified residue" description="4-aspartylphosphate" evidence="4">
    <location>
        <position position="755"/>
    </location>
</feature>
<comment type="catalytic activity">
    <reaction evidence="1">
        <text>ATP + protein L-histidine = ADP + protein N-phospho-L-histidine.</text>
        <dbReference type="EC" id="2.7.13.3"/>
    </reaction>
</comment>
<dbReference type="InterPro" id="IPR000014">
    <property type="entry name" value="PAS"/>
</dbReference>
<dbReference type="InterPro" id="IPR013656">
    <property type="entry name" value="PAS_4"/>
</dbReference>
<dbReference type="PROSITE" id="PS50113">
    <property type="entry name" value="PAC"/>
    <property type="match status" value="1"/>
</dbReference>
<dbReference type="EMBL" id="JAAIVB010000062">
    <property type="protein sequence ID" value="NEX62910.1"/>
    <property type="molecule type" value="Genomic_DNA"/>
</dbReference>
<dbReference type="InterPro" id="IPR001610">
    <property type="entry name" value="PAC"/>
</dbReference>
<dbReference type="InterPro" id="IPR001789">
    <property type="entry name" value="Sig_transdc_resp-reg_receiver"/>
</dbReference>
<feature type="domain" description="Response regulatory" evidence="6">
    <location>
        <begin position="705"/>
        <end position="820"/>
    </location>
</feature>
<dbReference type="SUPFAM" id="SSF55874">
    <property type="entry name" value="ATPase domain of HSP90 chaperone/DNA topoisomerase II/histidine kinase"/>
    <property type="match status" value="1"/>
</dbReference>